<organism evidence="2 3">
    <name type="scientific">Roseovarius halotolerans</name>
    <dbReference type="NCBI Taxonomy" id="505353"/>
    <lineage>
        <taxon>Bacteria</taxon>
        <taxon>Pseudomonadati</taxon>
        <taxon>Pseudomonadota</taxon>
        <taxon>Alphaproteobacteria</taxon>
        <taxon>Rhodobacterales</taxon>
        <taxon>Roseobacteraceae</taxon>
        <taxon>Roseovarius</taxon>
    </lineage>
</organism>
<reference evidence="2 3" key="1">
    <citation type="submission" date="2017-03" db="EMBL/GenBank/DDBJ databases">
        <authorList>
            <person name="Afonso C.L."/>
            <person name="Miller P.J."/>
            <person name="Scott M.A."/>
            <person name="Spackman E."/>
            <person name="Goraichik I."/>
            <person name="Dimitrov K.M."/>
            <person name="Suarez D.L."/>
            <person name="Swayne D.E."/>
        </authorList>
    </citation>
    <scope>NUCLEOTIDE SEQUENCE [LARGE SCALE GENOMIC DNA]</scope>
    <source>
        <strain evidence="2 3">CECT 8110</strain>
    </source>
</reference>
<evidence type="ECO:0000256" key="1">
    <source>
        <dbReference type="SAM" id="SignalP"/>
    </source>
</evidence>
<dbReference type="PROSITE" id="PS51257">
    <property type="entry name" value="PROKAR_LIPOPROTEIN"/>
    <property type="match status" value="1"/>
</dbReference>
<feature type="signal peptide" evidence="1">
    <location>
        <begin position="1"/>
        <end position="28"/>
    </location>
</feature>
<protein>
    <recommendedName>
        <fullName evidence="4">Lipoprotein</fullName>
    </recommendedName>
</protein>
<dbReference type="AlphaFoldDB" id="A0A1X6YZR4"/>
<evidence type="ECO:0000313" key="3">
    <source>
        <dbReference type="Proteomes" id="UP000193207"/>
    </source>
</evidence>
<name>A0A1X6YZR4_9RHOB</name>
<accession>A0A1X6YZR4</accession>
<proteinExistence type="predicted"/>
<dbReference type="Proteomes" id="UP000193207">
    <property type="component" value="Unassembled WGS sequence"/>
</dbReference>
<keyword evidence="1" id="KW-0732">Signal</keyword>
<gene>
    <name evidence="2" type="ORF">ROH8110_01871</name>
</gene>
<evidence type="ECO:0008006" key="4">
    <source>
        <dbReference type="Google" id="ProtNLM"/>
    </source>
</evidence>
<dbReference type="EMBL" id="FWFU01000002">
    <property type="protein sequence ID" value="SLN36490.1"/>
    <property type="molecule type" value="Genomic_DNA"/>
</dbReference>
<feature type="chain" id="PRO_5013298876" description="Lipoprotein" evidence="1">
    <location>
        <begin position="29"/>
        <end position="217"/>
    </location>
</feature>
<evidence type="ECO:0000313" key="2">
    <source>
        <dbReference type="EMBL" id="SLN36490.1"/>
    </source>
</evidence>
<keyword evidence="3" id="KW-1185">Reference proteome</keyword>
<sequence length="217" mass="23372">MTGAGKGIVMRGWVFAVCAALGLSGCTAAEVWAPDEAVAKASYQHDGPPRLTLYTMINNRTGAGAHSSLMVNASERVIFDPAGSFKHETLPERNDVVYGITPQVEDVYTRYHARETFRVHVQKLDVSPATAERVLQLAKTNGPVPSAHCARATSTLLAQIYPESISTTWSPIRLSESFATLPGVTGRVLREYDSDDNSKVLDDWDPNRVAKAAAAGG</sequence>